<feature type="compositionally biased region" description="Low complexity" evidence="1">
    <location>
        <begin position="409"/>
        <end position="419"/>
    </location>
</feature>
<evidence type="ECO:0000256" key="1">
    <source>
        <dbReference type="SAM" id="MobiDB-lite"/>
    </source>
</evidence>
<feature type="compositionally biased region" description="Acidic residues" evidence="1">
    <location>
        <begin position="287"/>
        <end position="297"/>
    </location>
</feature>
<keyword evidence="3" id="KW-1185">Reference proteome</keyword>
<feature type="region of interest" description="Disordered" evidence="1">
    <location>
        <begin position="386"/>
        <end position="419"/>
    </location>
</feature>
<evidence type="ECO:0000313" key="2">
    <source>
        <dbReference type="EMBL" id="KAK3237195.1"/>
    </source>
</evidence>
<evidence type="ECO:0000313" key="3">
    <source>
        <dbReference type="Proteomes" id="UP001190700"/>
    </source>
</evidence>
<organism evidence="2 3">
    <name type="scientific">Cymbomonas tetramitiformis</name>
    <dbReference type="NCBI Taxonomy" id="36881"/>
    <lineage>
        <taxon>Eukaryota</taxon>
        <taxon>Viridiplantae</taxon>
        <taxon>Chlorophyta</taxon>
        <taxon>Pyramimonadophyceae</taxon>
        <taxon>Pyramimonadales</taxon>
        <taxon>Pyramimonadaceae</taxon>
        <taxon>Cymbomonas</taxon>
    </lineage>
</organism>
<name>A0AAE0BJL9_9CHLO</name>
<feature type="region of interest" description="Disordered" evidence="1">
    <location>
        <begin position="275"/>
        <end position="300"/>
    </location>
</feature>
<comment type="caution">
    <text evidence="2">The sequence shown here is derived from an EMBL/GenBank/DDBJ whole genome shotgun (WGS) entry which is preliminary data.</text>
</comment>
<feature type="region of interest" description="Disordered" evidence="1">
    <location>
        <begin position="619"/>
        <end position="660"/>
    </location>
</feature>
<dbReference type="EMBL" id="LGRX02034682">
    <property type="protein sequence ID" value="KAK3237195.1"/>
    <property type="molecule type" value="Genomic_DNA"/>
</dbReference>
<reference evidence="2 3" key="1">
    <citation type="journal article" date="2015" name="Genome Biol. Evol.">
        <title>Comparative Genomics of a Bacterivorous Green Alga Reveals Evolutionary Causalities and Consequences of Phago-Mixotrophic Mode of Nutrition.</title>
        <authorList>
            <person name="Burns J.A."/>
            <person name="Paasch A."/>
            <person name="Narechania A."/>
            <person name="Kim E."/>
        </authorList>
    </citation>
    <scope>NUCLEOTIDE SEQUENCE [LARGE SCALE GENOMIC DNA]</scope>
    <source>
        <strain evidence="2 3">PLY_AMNH</strain>
    </source>
</reference>
<dbReference type="AlphaFoldDB" id="A0AAE0BJL9"/>
<dbReference type="Proteomes" id="UP001190700">
    <property type="component" value="Unassembled WGS sequence"/>
</dbReference>
<accession>A0AAE0BJL9</accession>
<gene>
    <name evidence="2" type="ORF">CYMTET_52711</name>
</gene>
<protein>
    <submittedName>
        <fullName evidence="2">Uncharacterized protein</fullName>
    </submittedName>
</protein>
<proteinExistence type="predicted"/>
<sequence>MMWEAAEEHDRRMQGALRDLLPGGGLAWHSCEFATLPHGMGLTKAARMSSAAWLGGFAQVWEDMRELFPTVTAGTDDFGAESDLPYVTSSQAAMQKVSEAMEVIGEARGANEHLPPQVPKADDVKKLITAGGPGTFFMRSSPSLAKWRSARLWRERDPTGTHLLACRGGVGAGGGNWYSFIHHKLQRVLFEVAKSAYPLASALHDDFAGYLTYSRNHCPDVTVLDAEGPGQHVLFDVATARPMSDAHLGAAMMAPGAAAKKVEESKVATERRYMGANAEGGEQVDGNGDEVEDEDEEAARGGAVGWKEKWVRLLSFALARGVAGLIIRRAVGRCPAGSGWRWAGGGRVGGGMGPDLDRGEADRREGAERLALMDGAWENAFEETDYATQDGSGGGMQESEGTQRERSEQAPGEAGEAGAMASRLLESMEDVRREVEHLGTVEGQGGGTAEARSGGARAGIGGLSQAASSVEDILNEWDDLLSPGPGSGVWTQEQSGASPEQAMALAEGGVATLMGASRRVAGLLGGLMAWGELMRMTGEMWGGPRVEMTHAGPLRARGPILAAMTTYNRLHGSIRHLISFRAHRARLLAVPELTAQVGGGCASLDEGNPVYHSQPLGTALGHSGRGVETQQQCAGRTAAEGLRSGGRDGPASGARRQCAGGADAEGLGWLSEA</sequence>